<feature type="region of interest" description="Disordered" evidence="1">
    <location>
        <begin position="84"/>
        <end position="165"/>
    </location>
</feature>
<accession>A0A5J4VLB6</accession>
<dbReference type="Proteomes" id="UP000324800">
    <property type="component" value="Unassembled WGS sequence"/>
</dbReference>
<protein>
    <submittedName>
        <fullName evidence="2">Uncharacterized protein</fullName>
    </submittedName>
</protein>
<evidence type="ECO:0000313" key="3">
    <source>
        <dbReference type="Proteomes" id="UP000324800"/>
    </source>
</evidence>
<proteinExistence type="predicted"/>
<dbReference type="AlphaFoldDB" id="A0A5J4VLB6"/>
<feature type="compositionally biased region" description="Basic and acidic residues" evidence="1">
    <location>
        <begin position="140"/>
        <end position="159"/>
    </location>
</feature>
<gene>
    <name evidence="2" type="ORF">EZS28_021466</name>
</gene>
<comment type="caution">
    <text evidence="2">The sequence shown here is derived from an EMBL/GenBank/DDBJ whole genome shotgun (WGS) entry which is preliminary data.</text>
</comment>
<evidence type="ECO:0000256" key="1">
    <source>
        <dbReference type="SAM" id="MobiDB-lite"/>
    </source>
</evidence>
<feature type="region of interest" description="Disordered" evidence="1">
    <location>
        <begin position="1"/>
        <end position="30"/>
    </location>
</feature>
<sequence>MQSKLRVPGKRRRKTGAADGTINPSAQSSRIKQIASESDFNFGSASPQLGTASWHVEGDTANGFAAQRENIQHLNDGNEICIPQQGHLADQGADGFGFQPLMGPQQEQSEDEPEQDQGQQDLNNLPDNPGNEGPPGLTQETRRSEANKSSIEPRPEYYFRKKKGR</sequence>
<reference evidence="2 3" key="1">
    <citation type="submission" date="2019-03" db="EMBL/GenBank/DDBJ databases">
        <title>Single cell metagenomics reveals metabolic interactions within the superorganism composed of flagellate Streblomastix strix and complex community of Bacteroidetes bacteria on its surface.</title>
        <authorList>
            <person name="Treitli S.C."/>
            <person name="Kolisko M."/>
            <person name="Husnik F."/>
            <person name="Keeling P."/>
            <person name="Hampl V."/>
        </authorList>
    </citation>
    <scope>NUCLEOTIDE SEQUENCE [LARGE SCALE GENOMIC DNA]</scope>
    <source>
        <strain evidence="2">ST1C</strain>
    </source>
</reference>
<name>A0A5J4VLB6_9EUKA</name>
<organism evidence="2 3">
    <name type="scientific">Streblomastix strix</name>
    <dbReference type="NCBI Taxonomy" id="222440"/>
    <lineage>
        <taxon>Eukaryota</taxon>
        <taxon>Metamonada</taxon>
        <taxon>Preaxostyla</taxon>
        <taxon>Oxymonadida</taxon>
        <taxon>Streblomastigidae</taxon>
        <taxon>Streblomastix</taxon>
    </lineage>
</organism>
<evidence type="ECO:0000313" key="2">
    <source>
        <dbReference type="EMBL" id="KAA6383003.1"/>
    </source>
</evidence>
<dbReference type="EMBL" id="SNRW01006470">
    <property type="protein sequence ID" value="KAA6383003.1"/>
    <property type="molecule type" value="Genomic_DNA"/>
</dbReference>